<accession>A0ABQ9H3H0</accession>
<proteinExistence type="predicted"/>
<comment type="caution">
    <text evidence="2">The sequence shown here is derived from an EMBL/GenBank/DDBJ whole genome shotgun (WGS) entry which is preliminary data.</text>
</comment>
<dbReference type="Proteomes" id="UP001159363">
    <property type="component" value="Chromosome 6"/>
</dbReference>
<evidence type="ECO:0000256" key="1">
    <source>
        <dbReference type="SAM" id="MobiDB-lite"/>
    </source>
</evidence>
<evidence type="ECO:0000313" key="3">
    <source>
        <dbReference type="Proteomes" id="UP001159363"/>
    </source>
</evidence>
<gene>
    <name evidence="2" type="ORF">PR048_019412</name>
</gene>
<dbReference type="EMBL" id="JARBHB010000007">
    <property type="protein sequence ID" value="KAJ8878825.1"/>
    <property type="molecule type" value="Genomic_DNA"/>
</dbReference>
<organism evidence="2 3">
    <name type="scientific">Dryococelus australis</name>
    <dbReference type="NCBI Taxonomy" id="614101"/>
    <lineage>
        <taxon>Eukaryota</taxon>
        <taxon>Metazoa</taxon>
        <taxon>Ecdysozoa</taxon>
        <taxon>Arthropoda</taxon>
        <taxon>Hexapoda</taxon>
        <taxon>Insecta</taxon>
        <taxon>Pterygota</taxon>
        <taxon>Neoptera</taxon>
        <taxon>Polyneoptera</taxon>
        <taxon>Phasmatodea</taxon>
        <taxon>Verophasmatodea</taxon>
        <taxon>Anareolatae</taxon>
        <taxon>Phasmatidae</taxon>
        <taxon>Eurycanthinae</taxon>
        <taxon>Dryococelus</taxon>
    </lineage>
</organism>
<feature type="compositionally biased region" description="Low complexity" evidence="1">
    <location>
        <begin position="348"/>
        <end position="357"/>
    </location>
</feature>
<feature type="region of interest" description="Disordered" evidence="1">
    <location>
        <begin position="664"/>
        <end position="690"/>
    </location>
</feature>
<feature type="region of interest" description="Disordered" evidence="1">
    <location>
        <begin position="324"/>
        <end position="396"/>
    </location>
</feature>
<sequence length="831" mass="93604">MNNKNRTRTGVHARIQAVREKGSKVRVAVYISNMTALAGKAVCIDVYGPDNLRVACARKEWHRLFRCPEEYEKIKNKKVCPKQCFENENDSISRELYLYKNCPPHQVGGSFGTLDHQLHLRIIRHSVGYEDTDILPETVNSYYSLCFLYLNRVCSSERTLSNAVAISRFPSPPKPIDTALSQCQNSLLLTAVYGGAKGNGREAAQLYSQRCLARCQPNSHTFGNVKQRKRETDKILRRGGPGQQRGVRTLCFEVEFFETTELISVAAEKCPLSAYRTGFVYHIPAYTDCFQSIKTGRDRTATMFVYIISIALVIKQSTPAAIFQPPPARVHPQSDLLGARSPNRPQASRRSTGSRAGRGIGFQSSTTSLPDNALHPLQADPGTQKTSPTPPEGKMWPLRTTIKRHYKEPQSFASAFQTHRCSKCPPSAARYRLERSVTIVPLMASSVRGFMTDTAFFRISHGKKFKGDPGGYLTLTSSTAYPHVKNYFIQERLNDSMVMAVRLSAEESNRHMCRVAVVVPAKENGPTRHLADIPHYTVKPRKLDIFSNTMSKRRPQKKNFGVTIPGEQWLFCSTLIEKYKNTNCFLIRNTEYQQMQLSRNEFSENSPYTKQPLGHFLRGDSTVTLLFHTSCALRRSCSFESHVVPVSLKMERLEPVKVTEVSMKQRRNEMSGETGGPRENPPTNGIVRHDSHIRSDPAGDLTRIALVGGEQVNCSATVAPARWSTGVSNKNFEHMMTSVLTILLSDVPQHRPLMNFDDQLTTIIPTFHFQCCSDPDASDSATAFRQPHFVNSLEHHLEVNCHYETLEIAALTWDTKITCTSRQHDHRRNLG</sequence>
<protein>
    <submittedName>
        <fullName evidence="2">Uncharacterized protein</fullName>
    </submittedName>
</protein>
<evidence type="ECO:0000313" key="2">
    <source>
        <dbReference type="EMBL" id="KAJ8878825.1"/>
    </source>
</evidence>
<keyword evidence="3" id="KW-1185">Reference proteome</keyword>
<name>A0ABQ9H3H0_9NEOP</name>
<reference evidence="2 3" key="1">
    <citation type="submission" date="2023-02" db="EMBL/GenBank/DDBJ databases">
        <title>LHISI_Scaffold_Assembly.</title>
        <authorList>
            <person name="Stuart O.P."/>
            <person name="Cleave R."/>
            <person name="Magrath M.J.L."/>
            <person name="Mikheyev A.S."/>
        </authorList>
    </citation>
    <scope>NUCLEOTIDE SEQUENCE [LARGE SCALE GENOMIC DNA]</scope>
    <source>
        <strain evidence="2">Daus_M_001</strain>
        <tissue evidence="2">Leg muscle</tissue>
    </source>
</reference>